<keyword evidence="2" id="KW-1185">Reference proteome</keyword>
<proteinExistence type="predicted"/>
<evidence type="ECO:0000313" key="1">
    <source>
        <dbReference type="EMBL" id="KAK2947571.1"/>
    </source>
</evidence>
<evidence type="ECO:0000313" key="2">
    <source>
        <dbReference type="Proteomes" id="UP001281761"/>
    </source>
</evidence>
<protein>
    <submittedName>
        <fullName evidence="1">Uncharacterized protein</fullName>
    </submittedName>
</protein>
<dbReference type="Proteomes" id="UP001281761">
    <property type="component" value="Unassembled WGS sequence"/>
</dbReference>
<dbReference type="EMBL" id="JARBJD010000196">
    <property type="protein sequence ID" value="KAK2947571.1"/>
    <property type="molecule type" value="Genomic_DNA"/>
</dbReference>
<organism evidence="1 2">
    <name type="scientific">Blattamonas nauphoetae</name>
    <dbReference type="NCBI Taxonomy" id="2049346"/>
    <lineage>
        <taxon>Eukaryota</taxon>
        <taxon>Metamonada</taxon>
        <taxon>Preaxostyla</taxon>
        <taxon>Oxymonadida</taxon>
        <taxon>Blattamonas</taxon>
    </lineage>
</organism>
<name>A0ABQ9X717_9EUKA</name>
<gene>
    <name evidence="1" type="ORF">BLNAU_17476</name>
</gene>
<accession>A0ABQ9X717</accession>
<sequence length="236" mass="27608">MIVTSSLVAFTSDLIFNSLKLNHQALREAPVIAITNIVINYPWMKDQIMTSNLVGRMFETVDFVSLPLSESNTLSSLAKLITVISQSTGNGNTFFDQYRLIRVSVSEKLLLDEQNTIVLEPVLFQMYHHLINMELRSDEHDADIITEIVKWEMRTMVEMENENRFQIVFRSLLSRTSEWNRNLPERQKRRERLLREEGWDDAFELRVVGIDVNSDWDMQYDTKRFSVELGLNVDEL</sequence>
<reference evidence="1 2" key="1">
    <citation type="journal article" date="2022" name="bioRxiv">
        <title>Genomics of Preaxostyla Flagellates Illuminates Evolutionary Transitions and the Path Towards Mitochondrial Loss.</title>
        <authorList>
            <person name="Novak L.V.F."/>
            <person name="Treitli S.C."/>
            <person name="Pyrih J."/>
            <person name="Halakuc P."/>
            <person name="Pipaliya S.V."/>
            <person name="Vacek V."/>
            <person name="Brzon O."/>
            <person name="Soukal P."/>
            <person name="Eme L."/>
            <person name="Dacks J.B."/>
            <person name="Karnkowska A."/>
            <person name="Elias M."/>
            <person name="Hampl V."/>
        </authorList>
    </citation>
    <scope>NUCLEOTIDE SEQUENCE [LARGE SCALE GENOMIC DNA]</scope>
    <source>
        <strain evidence="1">NAU3</strain>
        <tissue evidence="1">Gut</tissue>
    </source>
</reference>
<comment type="caution">
    <text evidence="1">The sequence shown here is derived from an EMBL/GenBank/DDBJ whole genome shotgun (WGS) entry which is preliminary data.</text>
</comment>